<protein>
    <recommendedName>
        <fullName evidence="6">FAD dependent oxidoreductase domain-containing protein</fullName>
    </recommendedName>
</protein>
<organism evidence="7 8">
    <name type="scientific">Pinctada imbricata</name>
    <name type="common">Atlantic pearl-oyster</name>
    <name type="synonym">Pinctada martensii</name>
    <dbReference type="NCBI Taxonomy" id="66713"/>
    <lineage>
        <taxon>Eukaryota</taxon>
        <taxon>Metazoa</taxon>
        <taxon>Spiralia</taxon>
        <taxon>Lophotrochozoa</taxon>
        <taxon>Mollusca</taxon>
        <taxon>Bivalvia</taxon>
        <taxon>Autobranchia</taxon>
        <taxon>Pteriomorphia</taxon>
        <taxon>Pterioida</taxon>
        <taxon>Pterioidea</taxon>
        <taxon>Pteriidae</taxon>
        <taxon>Pinctada</taxon>
    </lineage>
</organism>
<dbReference type="InterPro" id="IPR006076">
    <property type="entry name" value="FAD-dep_OxRdtase"/>
</dbReference>
<comment type="similarity">
    <text evidence="2">Belongs to the MSOX/MTOX family.</text>
</comment>
<evidence type="ECO:0000256" key="4">
    <source>
        <dbReference type="ARBA" id="ARBA00022827"/>
    </source>
</evidence>
<keyword evidence="3" id="KW-0285">Flavoprotein</keyword>
<feature type="domain" description="FAD dependent oxidoreductase" evidence="6">
    <location>
        <begin position="3"/>
        <end position="230"/>
    </location>
</feature>
<dbReference type="SUPFAM" id="SSF51905">
    <property type="entry name" value="FAD/NAD(P)-binding domain"/>
    <property type="match status" value="1"/>
</dbReference>
<gene>
    <name evidence="7" type="ORF">FSP39_007257</name>
</gene>
<dbReference type="GO" id="GO:0008115">
    <property type="term" value="F:sarcosine oxidase activity"/>
    <property type="evidence" value="ECO:0007669"/>
    <property type="project" value="TreeGrafter"/>
</dbReference>
<dbReference type="Gene3D" id="3.30.9.10">
    <property type="entry name" value="D-Amino Acid Oxidase, subunit A, domain 2"/>
    <property type="match status" value="1"/>
</dbReference>
<keyword evidence="8" id="KW-1185">Reference proteome</keyword>
<evidence type="ECO:0000256" key="2">
    <source>
        <dbReference type="ARBA" id="ARBA00010989"/>
    </source>
</evidence>
<comment type="caution">
    <text evidence="7">The sequence shown here is derived from an EMBL/GenBank/DDBJ whole genome shotgun (WGS) entry which is preliminary data.</text>
</comment>
<proteinExistence type="inferred from homology"/>
<dbReference type="PANTHER" id="PTHR10961:SF10">
    <property type="entry name" value="FAD DEPENDENT OXIDOREDUCTASE DOMAIN-CONTAINING PROTEIN"/>
    <property type="match status" value="1"/>
</dbReference>
<dbReference type="InterPro" id="IPR036188">
    <property type="entry name" value="FAD/NAD-bd_sf"/>
</dbReference>
<evidence type="ECO:0000313" key="7">
    <source>
        <dbReference type="EMBL" id="KAK3101908.1"/>
    </source>
</evidence>
<dbReference type="Pfam" id="PF01266">
    <property type="entry name" value="DAO"/>
    <property type="match status" value="1"/>
</dbReference>
<evidence type="ECO:0000256" key="3">
    <source>
        <dbReference type="ARBA" id="ARBA00022630"/>
    </source>
</evidence>
<dbReference type="AlphaFoldDB" id="A0AA88YC22"/>
<dbReference type="GO" id="GO:0050660">
    <property type="term" value="F:flavin adenine dinucleotide binding"/>
    <property type="evidence" value="ECO:0007669"/>
    <property type="project" value="InterPro"/>
</dbReference>
<keyword evidence="5" id="KW-0560">Oxidoreductase</keyword>
<sequence>MVAAQIMVAQKQGCVVKRDIVLDITKSEDNWYILHTESGTVLKARKVLLATNVFTSMNNLLGNVHLEFTPMPQTVTLAEVSAHDAYKLRSIPVVLYKGLGDSTWSSTYPRNPDGSISFYMLPPIQYPDGKYYIKLGHSDHVVKPLEKSQIRDWYCGKGDKDLELHMFNLLKGIFPDLKFLSHHGDACVTMVTPTYHPYIDLLSPTFGLAVGGNGWAAKSSDEIGRVAADMIVHSKWTYDIPWENFKVRVRNSRKTTSKL</sequence>
<evidence type="ECO:0000256" key="5">
    <source>
        <dbReference type="ARBA" id="ARBA00023002"/>
    </source>
</evidence>
<evidence type="ECO:0000313" key="8">
    <source>
        <dbReference type="Proteomes" id="UP001186944"/>
    </source>
</evidence>
<dbReference type="EMBL" id="VSWD01000005">
    <property type="protein sequence ID" value="KAK3101908.1"/>
    <property type="molecule type" value="Genomic_DNA"/>
</dbReference>
<dbReference type="InterPro" id="IPR045170">
    <property type="entry name" value="MTOX"/>
</dbReference>
<keyword evidence="4" id="KW-0274">FAD</keyword>
<dbReference type="Proteomes" id="UP001186944">
    <property type="component" value="Unassembled WGS sequence"/>
</dbReference>
<evidence type="ECO:0000256" key="1">
    <source>
        <dbReference type="ARBA" id="ARBA00001974"/>
    </source>
</evidence>
<reference evidence="7" key="1">
    <citation type="submission" date="2019-08" db="EMBL/GenBank/DDBJ databases">
        <title>The improved chromosome-level genome for the pearl oyster Pinctada fucata martensii using PacBio sequencing and Hi-C.</title>
        <authorList>
            <person name="Zheng Z."/>
        </authorList>
    </citation>
    <scope>NUCLEOTIDE SEQUENCE</scope>
    <source>
        <strain evidence="7">ZZ-2019</strain>
        <tissue evidence="7">Adductor muscle</tissue>
    </source>
</reference>
<accession>A0AA88YC22</accession>
<name>A0AA88YC22_PINIB</name>
<dbReference type="PANTHER" id="PTHR10961">
    <property type="entry name" value="PEROXISOMAL SARCOSINE OXIDASE"/>
    <property type="match status" value="1"/>
</dbReference>
<dbReference type="Gene3D" id="3.50.50.60">
    <property type="entry name" value="FAD/NAD(P)-binding domain"/>
    <property type="match status" value="1"/>
</dbReference>
<evidence type="ECO:0000259" key="6">
    <source>
        <dbReference type="Pfam" id="PF01266"/>
    </source>
</evidence>
<comment type="cofactor">
    <cofactor evidence="1">
        <name>FAD</name>
        <dbReference type="ChEBI" id="CHEBI:57692"/>
    </cofactor>
</comment>